<protein>
    <submittedName>
        <fullName evidence="7">4-methylaminobutanoate oxidase (Formaldehyde-forming)</fullName>
        <ecNumber evidence="7">1.5.3.19</ecNumber>
    </submittedName>
</protein>
<keyword evidence="2 7" id="KW-0560">Oxidoreductase</keyword>
<accession>A0A1Y5RYX4</accession>
<name>A0A1Y5RYX4_9RHOB</name>
<proteinExistence type="inferred from homology"/>
<dbReference type="InterPro" id="IPR027266">
    <property type="entry name" value="TrmE/GcvT-like"/>
</dbReference>
<dbReference type="Pfam" id="PF08669">
    <property type="entry name" value="GCV_T_C"/>
    <property type="match status" value="1"/>
</dbReference>
<feature type="domain" description="Aminomethyltransferase C-terminal" evidence="5">
    <location>
        <begin position="719"/>
        <end position="794"/>
    </location>
</feature>
<dbReference type="Gene3D" id="3.30.9.10">
    <property type="entry name" value="D-Amino Acid Oxidase, subunit A, domain 2"/>
    <property type="match status" value="1"/>
</dbReference>
<reference evidence="7 8" key="1">
    <citation type="submission" date="2017-03" db="EMBL/GenBank/DDBJ databases">
        <authorList>
            <person name="Afonso C.L."/>
            <person name="Miller P.J."/>
            <person name="Scott M.A."/>
            <person name="Spackman E."/>
            <person name="Goraichik I."/>
            <person name="Dimitrov K.M."/>
            <person name="Suarez D.L."/>
            <person name="Swayne D.E."/>
        </authorList>
    </citation>
    <scope>NUCLEOTIDE SEQUENCE [LARGE SCALE GENOMIC DNA]</scope>
    <source>
        <strain evidence="7 8">CECT 8287</strain>
    </source>
</reference>
<feature type="domain" description="FAD dependent oxidoreductase central" evidence="6">
    <location>
        <begin position="370"/>
        <end position="424"/>
    </location>
</feature>
<evidence type="ECO:0000256" key="2">
    <source>
        <dbReference type="ARBA" id="ARBA00023002"/>
    </source>
</evidence>
<dbReference type="InterPro" id="IPR006076">
    <property type="entry name" value="FAD-dep_OxRdtase"/>
</dbReference>
<organism evidence="7 8">
    <name type="scientific">Roseovarius litorisediminis</name>
    <dbReference type="NCBI Taxonomy" id="1312363"/>
    <lineage>
        <taxon>Bacteria</taxon>
        <taxon>Pseudomonadati</taxon>
        <taxon>Pseudomonadota</taxon>
        <taxon>Alphaproteobacteria</taxon>
        <taxon>Rhodobacterales</taxon>
        <taxon>Roseobacteraceae</taxon>
        <taxon>Roseovarius</taxon>
    </lineage>
</organism>
<dbReference type="RefSeq" id="WP_085891556.1">
    <property type="nucleotide sequence ID" value="NZ_FWFL01000003.1"/>
</dbReference>
<dbReference type="GO" id="GO:0102317">
    <property type="term" value="F:4-methylaminobutyrate oxidase (demethylating) activity"/>
    <property type="evidence" value="ECO:0007669"/>
    <property type="project" value="UniProtKB-EC"/>
</dbReference>
<dbReference type="Pfam" id="PF01266">
    <property type="entry name" value="DAO"/>
    <property type="match status" value="1"/>
</dbReference>
<evidence type="ECO:0000259" key="5">
    <source>
        <dbReference type="Pfam" id="PF08669"/>
    </source>
</evidence>
<dbReference type="EC" id="1.5.3.19" evidence="7"/>
<dbReference type="InterPro" id="IPR006222">
    <property type="entry name" value="GCVT_N"/>
</dbReference>
<dbReference type="Pfam" id="PF01571">
    <property type="entry name" value="GCV_T"/>
    <property type="match status" value="1"/>
</dbReference>
<dbReference type="Gene3D" id="3.50.50.60">
    <property type="entry name" value="FAD/NAD(P)-binding domain"/>
    <property type="match status" value="1"/>
</dbReference>
<dbReference type="Gene3D" id="2.40.30.110">
    <property type="entry name" value="Aminomethyltransferase beta-barrel domains"/>
    <property type="match status" value="1"/>
</dbReference>
<keyword evidence="8" id="KW-1185">Reference proteome</keyword>
<dbReference type="PANTHER" id="PTHR43757">
    <property type="entry name" value="AMINOMETHYLTRANSFERASE"/>
    <property type="match status" value="1"/>
</dbReference>
<evidence type="ECO:0000259" key="4">
    <source>
        <dbReference type="Pfam" id="PF01571"/>
    </source>
</evidence>
<feature type="domain" description="GCVT N-terminal" evidence="4">
    <location>
        <begin position="426"/>
        <end position="696"/>
    </location>
</feature>
<dbReference type="InterPro" id="IPR028896">
    <property type="entry name" value="GcvT/YgfZ/DmdA"/>
</dbReference>
<dbReference type="SUPFAM" id="SSF51905">
    <property type="entry name" value="FAD/NAD(P)-binding domain"/>
    <property type="match status" value="1"/>
</dbReference>
<dbReference type="PANTHER" id="PTHR43757:SF2">
    <property type="entry name" value="AMINOMETHYLTRANSFERASE, MITOCHONDRIAL"/>
    <property type="match status" value="1"/>
</dbReference>
<dbReference type="OrthoDB" id="7156675at2"/>
<dbReference type="Pfam" id="PF16350">
    <property type="entry name" value="FAO_M"/>
    <property type="match status" value="1"/>
</dbReference>
<dbReference type="InterPro" id="IPR032503">
    <property type="entry name" value="FAO_M"/>
</dbReference>
<dbReference type="Proteomes" id="UP000193827">
    <property type="component" value="Unassembled WGS sequence"/>
</dbReference>
<dbReference type="InterPro" id="IPR029043">
    <property type="entry name" value="GcvT/YgfZ_C"/>
</dbReference>
<dbReference type="Gene3D" id="3.30.70.1400">
    <property type="entry name" value="Aminomethyltransferase beta-barrel domains"/>
    <property type="match status" value="1"/>
</dbReference>
<dbReference type="InterPro" id="IPR036188">
    <property type="entry name" value="FAD/NAD-bd_sf"/>
</dbReference>
<dbReference type="EMBL" id="FWFL01000003">
    <property type="protein sequence ID" value="SLN28456.1"/>
    <property type="molecule type" value="Genomic_DNA"/>
</dbReference>
<dbReference type="Gene3D" id="3.30.1360.120">
    <property type="entry name" value="Probable tRNA modification gtpase trme, domain 1"/>
    <property type="match status" value="1"/>
</dbReference>
<evidence type="ECO:0000313" key="8">
    <source>
        <dbReference type="Proteomes" id="UP000193827"/>
    </source>
</evidence>
<sequence>MTDAQVVIVGGGVMGVSLLYHLVKAGWRDVVLLEKNDLTHGSTWHAAGLCTHFAHNPTIQELRATSVRLYRDILPAQTGQECGFHACGAMRITRNPDRMDEFAHVAGLSAFTGYPLEILTPERVAELHPLAQIEGLLGGIFEPDDGHVDPTLATTAMAQVAVQGGGVIRRYSPVQAIRREAGKWLVETPKETFRACHIVNAAGTWGYEIGRMMGINVPSVPVLHQYLVTDTVPGVAERIVAGAPELPIIRDPEESWYVRQEREGLILGPYEKDAQVWSVDGVPPEFGADLMPPDLDRVEHIIEAAMARIPTLANGGVKSVINGPITFTPDANPLIGPAHGVEDAWLLTGSSMGVMEGGGAGWFLAHWMTHGAPPMDALAVDSRRFGRWADRDFRVAKAVECFGLQFGVHYPHEERPAGRGLRLSPLHDLMIARGAVMGAVHGWERPNWFSDTSGVVADETFRRANWFEPVARECLKVSEAAALSDLSVFSKFEVTGPDTREFLDSLGANRAPAEGRIGLTHALTPAGGVLSEFTVAMVNETFAYLTSAAAAEEIDYDVLRVHAQGFDVDLSNRTDDLAVIGLMGPKARQILETLTEADLQSEFPWLSVREIDVAGVPVRALRVSYVGELGWELHVPRAHAVHLFTALEEAGKPFGVGFYGAYAANAMRLEKGYRAWGSDLTTERTLTESGLGNLVHHAARDFTGGAAMLARQGDKAWDMVLLEVEAGAIDPFYSHPVFQGQRPVGIVTSGAYGPRTGKVLALAYLRDKTVRTGLALRILGQVRKANILDAAPYDPDNVRLKS</sequence>
<dbReference type="SUPFAM" id="SSF103025">
    <property type="entry name" value="Folate-binding domain"/>
    <property type="match status" value="1"/>
</dbReference>
<evidence type="ECO:0000256" key="1">
    <source>
        <dbReference type="ARBA" id="ARBA00008609"/>
    </source>
</evidence>
<evidence type="ECO:0000313" key="7">
    <source>
        <dbReference type="EMBL" id="SLN28456.1"/>
    </source>
</evidence>
<feature type="domain" description="FAD dependent oxidoreductase" evidence="3">
    <location>
        <begin position="6"/>
        <end position="367"/>
    </location>
</feature>
<evidence type="ECO:0000259" key="6">
    <source>
        <dbReference type="Pfam" id="PF16350"/>
    </source>
</evidence>
<dbReference type="SUPFAM" id="SSF54373">
    <property type="entry name" value="FAD-linked reductases, C-terminal domain"/>
    <property type="match status" value="1"/>
</dbReference>
<dbReference type="AlphaFoldDB" id="A0A1Y5RYX4"/>
<evidence type="ECO:0000259" key="3">
    <source>
        <dbReference type="Pfam" id="PF01266"/>
    </source>
</evidence>
<comment type="similarity">
    <text evidence="1">Belongs to the GcvT family.</text>
</comment>
<gene>
    <name evidence="7" type="primary">mlr_6</name>
    <name evidence="7" type="ORF">PEL8287_01289</name>
</gene>
<dbReference type="InterPro" id="IPR013977">
    <property type="entry name" value="GcvT_C"/>
</dbReference>
<dbReference type="SUPFAM" id="SSF101790">
    <property type="entry name" value="Aminomethyltransferase beta-barrel domain"/>
    <property type="match status" value="1"/>
</dbReference>